<keyword evidence="4" id="KW-1185">Reference proteome</keyword>
<organism evidence="3 4">
    <name type="scientific">Popillia japonica</name>
    <name type="common">Japanese beetle</name>
    <dbReference type="NCBI Taxonomy" id="7064"/>
    <lineage>
        <taxon>Eukaryota</taxon>
        <taxon>Metazoa</taxon>
        <taxon>Ecdysozoa</taxon>
        <taxon>Arthropoda</taxon>
        <taxon>Hexapoda</taxon>
        <taxon>Insecta</taxon>
        <taxon>Pterygota</taxon>
        <taxon>Neoptera</taxon>
        <taxon>Endopterygota</taxon>
        <taxon>Coleoptera</taxon>
        <taxon>Polyphaga</taxon>
        <taxon>Scarabaeiformia</taxon>
        <taxon>Scarabaeidae</taxon>
        <taxon>Rutelinae</taxon>
        <taxon>Popillia</taxon>
    </lineage>
</organism>
<feature type="compositionally biased region" description="Basic and acidic residues" evidence="1">
    <location>
        <begin position="50"/>
        <end position="61"/>
    </location>
</feature>
<protein>
    <recommendedName>
        <fullName evidence="2">DUF4780 domain-containing protein</fullName>
    </recommendedName>
</protein>
<evidence type="ECO:0000256" key="1">
    <source>
        <dbReference type="SAM" id="MobiDB-lite"/>
    </source>
</evidence>
<comment type="caution">
    <text evidence="3">The sequence shown here is derived from an EMBL/GenBank/DDBJ whole genome shotgun (WGS) entry which is preliminary data.</text>
</comment>
<feature type="region of interest" description="Disordered" evidence="1">
    <location>
        <begin position="43"/>
        <end position="71"/>
    </location>
</feature>
<evidence type="ECO:0000313" key="4">
    <source>
        <dbReference type="Proteomes" id="UP001458880"/>
    </source>
</evidence>
<dbReference type="InterPro" id="IPR031961">
    <property type="entry name" value="DUF4780"/>
</dbReference>
<dbReference type="EMBL" id="JASPKY010000050">
    <property type="protein sequence ID" value="KAK9745230.1"/>
    <property type="molecule type" value="Genomic_DNA"/>
</dbReference>
<feature type="region of interest" description="Disordered" evidence="1">
    <location>
        <begin position="94"/>
        <end position="199"/>
    </location>
</feature>
<accession>A0AAW1MG61</accession>
<sequence>MTEMIGSLRRPFTEAIAGGSFRRPSDDTETIESLRRPFTETITSGSFNRTSDDNKTVERFSRPSSEAVARGSMRRPIDMTEVMESCTRPFTETIMSESYKRPSDMAEEKSSHKLPFTEKWSSHSESYKRPSDMAEEKSSHKLPFTEAATEWSAKQSSEPAQNYKRLKTETQKTHQSDNSTQNKPSRKPRASTSTTTKSYKNKTTAFQMAIIHENSEVNLTEEETEKIKNWILQKIDRIEESGMCPRFIEESGMCPRFTNCKYRLGALHITCSDELTRDWLGQLKIAKPIRALFWVTDLTSEPSQILNRIGKQNPGISTDAWEVVDWKKVSKARQLIVRMDQNSWDKLGDICSYKPYFNFKRLRLRPLGKKKFAKEETQTLSIRELVNGG</sequence>
<feature type="domain" description="DUF4780" evidence="2">
    <location>
        <begin position="204"/>
        <end position="364"/>
    </location>
</feature>
<feature type="compositionally biased region" description="Basic and acidic residues" evidence="1">
    <location>
        <begin position="166"/>
        <end position="175"/>
    </location>
</feature>
<proteinExistence type="predicted"/>
<feature type="compositionally biased region" description="Basic and acidic residues" evidence="1">
    <location>
        <begin position="120"/>
        <end position="139"/>
    </location>
</feature>
<dbReference type="AlphaFoldDB" id="A0AAW1MG61"/>
<evidence type="ECO:0000313" key="3">
    <source>
        <dbReference type="EMBL" id="KAK9745230.1"/>
    </source>
</evidence>
<name>A0AAW1MG61_POPJA</name>
<reference evidence="3 4" key="1">
    <citation type="journal article" date="2024" name="BMC Genomics">
        <title>De novo assembly and annotation of Popillia japonica's genome with initial clues to its potential as an invasive pest.</title>
        <authorList>
            <person name="Cucini C."/>
            <person name="Boschi S."/>
            <person name="Funari R."/>
            <person name="Cardaioli E."/>
            <person name="Iannotti N."/>
            <person name="Marturano G."/>
            <person name="Paoli F."/>
            <person name="Bruttini M."/>
            <person name="Carapelli A."/>
            <person name="Frati F."/>
            <person name="Nardi F."/>
        </authorList>
    </citation>
    <scope>NUCLEOTIDE SEQUENCE [LARGE SCALE GENOMIC DNA]</scope>
    <source>
        <strain evidence="3">DMR45628</strain>
    </source>
</reference>
<dbReference type="Proteomes" id="UP001458880">
    <property type="component" value="Unassembled WGS sequence"/>
</dbReference>
<dbReference type="Pfam" id="PF16012">
    <property type="entry name" value="DUF4780"/>
    <property type="match status" value="1"/>
</dbReference>
<evidence type="ECO:0000259" key="2">
    <source>
        <dbReference type="Pfam" id="PF16012"/>
    </source>
</evidence>
<gene>
    <name evidence="3" type="ORF">QE152_g7097</name>
</gene>
<feature type="compositionally biased region" description="Basic and acidic residues" evidence="1">
    <location>
        <begin position="98"/>
        <end position="111"/>
    </location>
</feature>